<evidence type="ECO:0000256" key="8">
    <source>
        <dbReference type="ARBA" id="ARBA00022692"/>
    </source>
</evidence>
<evidence type="ECO:0000256" key="15">
    <source>
        <dbReference type="ARBA" id="ARBA00023128"/>
    </source>
</evidence>
<keyword evidence="7 18" id="KW-0679">Respiratory chain</keyword>
<dbReference type="Pfam" id="PF00361">
    <property type="entry name" value="Proton_antipo_M"/>
    <property type="match status" value="2"/>
</dbReference>
<gene>
    <name evidence="20" type="primary">ND2</name>
</gene>
<dbReference type="InterPro" id="IPR001750">
    <property type="entry name" value="ND/Mrp_TM"/>
</dbReference>
<evidence type="ECO:0000256" key="2">
    <source>
        <dbReference type="ARBA" id="ARBA00004448"/>
    </source>
</evidence>
<dbReference type="PRINTS" id="PR01436">
    <property type="entry name" value="NADHDHGNASE2"/>
</dbReference>
<dbReference type="InterPro" id="IPR003917">
    <property type="entry name" value="NADH_UbQ_OxRdtase_chain2"/>
</dbReference>
<proteinExistence type="inferred from homology"/>
<comment type="function">
    <text evidence="1">Core subunit of the mitochondrial membrane respiratory chain NADH dehydrogenase (Complex I) that is believed to belong to the minimal assembly required for catalysis. Complex I functions in the transfer of electrons from NADH to the respiratory chain. The immediate electron acceptor for the enzyme is believed to be ubiquinone.</text>
</comment>
<keyword evidence="6" id="KW-0813">Transport</keyword>
<comment type="catalytic activity">
    <reaction evidence="17 18">
        <text>a ubiquinone + NADH + 5 H(+)(in) = a ubiquinol + NAD(+) + 4 H(+)(out)</text>
        <dbReference type="Rhea" id="RHEA:29091"/>
        <dbReference type="Rhea" id="RHEA-COMP:9565"/>
        <dbReference type="Rhea" id="RHEA-COMP:9566"/>
        <dbReference type="ChEBI" id="CHEBI:15378"/>
        <dbReference type="ChEBI" id="CHEBI:16389"/>
        <dbReference type="ChEBI" id="CHEBI:17976"/>
        <dbReference type="ChEBI" id="CHEBI:57540"/>
        <dbReference type="ChEBI" id="CHEBI:57945"/>
        <dbReference type="EC" id="7.1.1.2"/>
    </reaction>
</comment>
<feature type="transmembrane region" description="Helical" evidence="18">
    <location>
        <begin position="301"/>
        <end position="321"/>
    </location>
</feature>
<evidence type="ECO:0000259" key="19">
    <source>
        <dbReference type="Pfam" id="PF00361"/>
    </source>
</evidence>
<feature type="transmembrane region" description="Helical" evidence="18">
    <location>
        <begin position="225"/>
        <end position="249"/>
    </location>
</feature>
<sequence length="323" mass="36681">MKLNSTKILLSWSLTIGVMISMSSNSWFMMWAGIEISMMSFLPLMALENLLSSESCMKYFIIQSASSMIMISGMLMMMMKINVYENILMLSLMMKLGAAPFHNWVLSVMEGMTYLLMMNLLVTMKLAPLSIVSLMNKTPTLICLISMVIGSIMGINQNSIRSMIGYSSIFNLGAMMMMIKKFNLWISSIMIYSMLMMMTMIFLTKTKANYLNQTTMNQKSLMMKMKLWVMMLSLGGMPPTMGFMLKIVILETLIETKMISGIVVMTLGSLTIMFYYMRMATLSMMYSSMSNKISILTSKNISLNLIMMNILSMPLLIYIKILS</sequence>
<dbReference type="GO" id="GO:0005743">
    <property type="term" value="C:mitochondrial inner membrane"/>
    <property type="evidence" value="ECO:0007669"/>
    <property type="project" value="UniProtKB-SubCell"/>
</dbReference>
<evidence type="ECO:0000256" key="11">
    <source>
        <dbReference type="ARBA" id="ARBA00022982"/>
    </source>
</evidence>
<evidence type="ECO:0000256" key="12">
    <source>
        <dbReference type="ARBA" id="ARBA00022989"/>
    </source>
</evidence>
<reference evidence="20" key="1">
    <citation type="journal article" date="2020" name="Insects">
        <title>The Complete Mitochondrial Genome of Four Hylicinae (Hemiptera: Cicadellidae): Structural Features and Phylogenetic Implications.</title>
        <authorList>
            <person name="Tang J."/>
            <person name="Huang W."/>
            <person name="Zhang Y."/>
        </authorList>
    </citation>
    <scope>NUCLEOTIDE SEQUENCE</scope>
</reference>
<dbReference type="PANTHER" id="PTHR46552:SF1">
    <property type="entry name" value="NADH-UBIQUINONE OXIDOREDUCTASE CHAIN 2"/>
    <property type="match status" value="1"/>
</dbReference>
<comment type="function">
    <text evidence="18">Core subunit of the mitochondrial membrane respiratory chain NADH dehydrogenase (Complex I) which catalyzes electron transfer from NADH through the respiratory chain, using ubiquinone as an electron acceptor. Essential for the catalytic activity and assembly of complex I.</text>
</comment>
<evidence type="ECO:0000256" key="9">
    <source>
        <dbReference type="ARBA" id="ARBA00022792"/>
    </source>
</evidence>
<dbReference type="GO" id="GO:0006120">
    <property type="term" value="P:mitochondrial electron transport, NADH to ubiquinone"/>
    <property type="evidence" value="ECO:0007669"/>
    <property type="project" value="InterPro"/>
</dbReference>
<evidence type="ECO:0000256" key="3">
    <source>
        <dbReference type="ARBA" id="ARBA00007012"/>
    </source>
</evidence>
<keyword evidence="10 18" id="KW-1278">Translocase</keyword>
<keyword evidence="14 18" id="KW-0830">Ubiquinone</keyword>
<evidence type="ECO:0000256" key="14">
    <source>
        <dbReference type="ARBA" id="ARBA00023075"/>
    </source>
</evidence>
<evidence type="ECO:0000256" key="16">
    <source>
        <dbReference type="ARBA" id="ARBA00023136"/>
    </source>
</evidence>
<accession>A0A7T6YDL1</accession>
<evidence type="ECO:0000313" key="20">
    <source>
        <dbReference type="EMBL" id="QQK57681.1"/>
    </source>
</evidence>
<evidence type="ECO:0000256" key="1">
    <source>
        <dbReference type="ARBA" id="ARBA00003257"/>
    </source>
</evidence>
<keyword evidence="8 18" id="KW-0812">Transmembrane</keyword>
<feature type="domain" description="NADH:quinone oxidoreductase/Mrp antiporter transmembrane" evidence="19">
    <location>
        <begin position="82"/>
        <end position="269"/>
    </location>
</feature>
<feature type="transmembrane region" description="Helical" evidence="18">
    <location>
        <begin position="261"/>
        <end position="280"/>
    </location>
</feature>
<feature type="transmembrane region" description="Helical" evidence="18">
    <location>
        <begin position="185"/>
        <end position="204"/>
    </location>
</feature>
<organism evidence="20">
    <name type="scientific">Hylica paradoxa</name>
    <dbReference type="NCBI Taxonomy" id="2027056"/>
    <lineage>
        <taxon>Eukaryota</taxon>
        <taxon>Metazoa</taxon>
        <taxon>Ecdysozoa</taxon>
        <taxon>Arthropoda</taxon>
        <taxon>Hexapoda</taxon>
        <taxon>Insecta</taxon>
        <taxon>Pterygota</taxon>
        <taxon>Neoptera</taxon>
        <taxon>Paraneoptera</taxon>
        <taxon>Hemiptera</taxon>
        <taxon>Auchenorrhyncha</taxon>
        <taxon>Membracoidea</taxon>
        <taxon>Cicadellidae</taxon>
        <taxon>Hylicinae</taxon>
        <taxon>Hylica</taxon>
    </lineage>
</organism>
<dbReference type="GeneID" id="67134013"/>
<dbReference type="CTD" id="4536"/>
<dbReference type="GO" id="GO:0008137">
    <property type="term" value="F:NADH dehydrogenase (ubiquinone) activity"/>
    <property type="evidence" value="ECO:0007669"/>
    <property type="project" value="UniProtKB-EC"/>
</dbReference>
<keyword evidence="16 18" id="KW-0472">Membrane</keyword>
<geneLocation type="mitochondrion" evidence="20"/>
<evidence type="ECO:0000256" key="10">
    <source>
        <dbReference type="ARBA" id="ARBA00022967"/>
    </source>
</evidence>
<feature type="transmembrane region" description="Helical" evidence="18">
    <location>
        <begin position="138"/>
        <end position="156"/>
    </location>
</feature>
<dbReference type="EC" id="7.1.1.2" evidence="4 18"/>
<feature type="transmembrane region" description="Helical" evidence="18">
    <location>
        <begin position="59"/>
        <end position="81"/>
    </location>
</feature>
<evidence type="ECO:0000256" key="18">
    <source>
        <dbReference type="RuleBase" id="RU003403"/>
    </source>
</evidence>
<keyword evidence="15 18" id="KW-0496">Mitochondrion</keyword>
<keyword evidence="11 18" id="KW-0249">Electron transport</keyword>
<keyword evidence="12 18" id="KW-1133">Transmembrane helix</keyword>
<comment type="similarity">
    <text evidence="3 18">Belongs to the complex I subunit 2 family.</text>
</comment>
<evidence type="ECO:0000256" key="7">
    <source>
        <dbReference type="ARBA" id="ARBA00022660"/>
    </source>
</evidence>
<keyword evidence="9 18" id="KW-0999">Mitochondrion inner membrane</keyword>
<protein>
    <recommendedName>
        <fullName evidence="5 18">NADH-ubiquinone oxidoreductase chain 2</fullName>
        <ecNumber evidence="4 18">7.1.1.2</ecNumber>
    </recommendedName>
</protein>
<evidence type="ECO:0000256" key="6">
    <source>
        <dbReference type="ARBA" id="ARBA00022448"/>
    </source>
</evidence>
<dbReference type="InterPro" id="IPR050175">
    <property type="entry name" value="Complex_I_Subunit_2"/>
</dbReference>
<evidence type="ECO:0000256" key="13">
    <source>
        <dbReference type="ARBA" id="ARBA00023027"/>
    </source>
</evidence>
<dbReference type="RefSeq" id="YP_010140026.1">
    <property type="nucleotide sequence ID" value="NC_056920.1"/>
</dbReference>
<feature type="domain" description="NADH:quinone oxidoreductase/Mrp antiporter transmembrane" evidence="19">
    <location>
        <begin position="24"/>
        <end position="79"/>
    </location>
</feature>
<evidence type="ECO:0000256" key="17">
    <source>
        <dbReference type="ARBA" id="ARBA00049551"/>
    </source>
</evidence>
<keyword evidence="13 18" id="KW-0520">NAD</keyword>
<dbReference type="EMBL" id="MW218660">
    <property type="protein sequence ID" value="QQK57681.1"/>
    <property type="molecule type" value="Genomic_DNA"/>
</dbReference>
<dbReference type="AlphaFoldDB" id="A0A7T6YDL1"/>
<dbReference type="PANTHER" id="PTHR46552">
    <property type="entry name" value="NADH-UBIQUINONE OXIDOREDUCTASE CHAIN 2"/>
    <property type="match status" value="1"/>
</dbReference>
<evidence type="ECO:0000256" key="5">
    <source>
        <dbReference type="ARBA" id="ARBA00021008"/>
    </source>
</evidence>
<evidence type="ECO:0000256" key="4">
    <source>
        <dbReference type="ARBA" id="ARBA00012944"/>
    </source>
</evidence>
<comment type="subcellular location">
    <subcellularLocation>
        <location evidence="2 18">Mitochondrion inner membrane</location>
        <topology evidence="2 18">Multi-pass membrane protein</topology>
    </subcellularLocation>
</comment>
<name>A0A7T6YDL1_9HEMI</name>